<dbReference type="RefSeq" id="WP_382403794.1">
    <property type="nucleotide sequence ID" value="NZ_JBHSWH010000001.1"/>
</dbReference>
<dbReference type="InterPro" id="IPR029045">
    <property type="entry name" value="ClpP/crotonase-like_dom_sf"/>
</dbReference>
<reference evidence="5" key="1">
    <citation type="journal article" date="2019" name="Int. J. Syst. Evol. Microbiol.">
        <title>The Global Catalogue of Microorganisms (GCM) 10K type strain sequencing project: providing services to taxonomists for standard genome sequencing and annotation.</title>
        <authorList>
            <consortium name="The Broad Institute Genomics Platform"/>
            <consortium name="The Broad Institute Genome Sequencing Center for Infectious Disease"/>
            <person name="Wu L."/>
            <person name="Ma J."/>
        </authorList>
    </citation>
    <scope>NUCLEOTIDE SEQUENCE [LARGE SCALE GENOMIC DNA]</scope>
    <source>
        <strain evidence="5">CCUG 58127</strain>
    </source>
</reference>
<dbReference type="PANTHER" id="PTHR43842">
    <property type="entry name" value="PROPIONYL-COA CARBOXYLASE BETA CHAIN"/>
    <property type="match status" value="1"/>
</dbReference>
<feature type="region of interest" description="Disordered" evidence="1">
    <location>
        <begin position="56"/>
        <end position="77"/>
    </location>
</feature>
<dbReference type="InterPro" id="IPR051047">
    <property type="entry name" value="AccD/PCCB"/>
</dbReference>
<name>A0ABW2ALB8_9MICO</name>
<evidence type="ECO:0000313" key="4">
    <source>
        <dbReference type="EMBL" id="MFC6707126.1"/>
    </source>
</evidence>
<organism evidence="4 5">
    <name type="scientific">Flexivirga alba</name>
    <dbReference type="NCBI Taxonomy" id="702742"/>
    <lineage>
        <taxon>Bacteria</taxon>
        <taxon>Bacillati</taxon>
        <taxon>Actinomycetota</taxon>
        <taxon>Actinomycetes</taxon>
        <taxon>Micrococcales</taxon>
        <taxon>Dermacoccaceae</taxon>
        <taxon>Flexivirga</taxon>
    </lineage>
</organism>
<dbReference type="InterPro" id="IPR034733">
    <property type="entry name" value="AcCoA_carboxyl_beta"/>
</dbReference>
<protein>
    <submittedName>
        <fullName evidence="4">Acyl-CoA carboxylase subunit beta</fullName>
        <ecNumber evidence="4">6.-.-.-</ecNumber>
    </submittedName>
</protein>
<sequence length="509" mass="54795">MTDLTYSEMHEERRSAALAMGGERKLKERAARGDLNARERVALLFDEGTFAETGLFATSPRDEDKDKTPADGKVTGTGDIDARRAAVIAYDFTVKGASSSATSNKKMGHMKELAARGMPLVYLAESTGVRMPDVMGGTGLGSANDKARFLRRRESPWASAVFGYSFGSAAWHTVSSDFAVFRKGAMMAVSSPGLVERATGHAVDREELGGWKHHATITGFADAVASTDEEAIGLVRQFLSYLPSHNGEAPPVAPVTPGSGERSAELNSLVPESRTTVYDVRKIIEVIADEGSVFPIKAQFGKSLVTSLARINGQSVGFIASNPLFKGGAVDVAAAEKATSFIVLCDSYNIPIVFLVDQPGFLIGIEAERNKIVGKVINWMNALSLATVPKVTLMLRKNYGQAYVNMGGAFTADATAAWWSAEVSFMDPRSAVSVVHGIDPETEPDEYERRLAEMSKESTAYDVARVYGVQDVIDPADSRQFILTALRDNALSRTNGVGDHLLSSWPTSF</sequence>
<proteinExistence type="predicted"/>
<accession>A0ABW2ALB8</accession>
<keyword evidence="5" id="KW-1185">Reference proteome</keyword>
<feature type="domain" description="CoA carboxyltransferase C-terminal" evidence="3">
    <location>
        <begin position="265"/>
        <end position="488"/>
    </location>
</feature>
<evidence type="ECO:0000313" key="5">
    <source>
        <dbReference type="Proteomes" id="UP001596298"/>
    </source>
</evidence>
<dbReference type="EC" id="6.-.-.-" evidence="4"/>
<dbReference type="PROSITE" id="PS50980">
    <property type="entry name" value="COA_CT_NTER"/>
    <property type="match status" value="1"/>
</dbReference>
<keyword evidence="4" id="KW-0436">Ligase</keyword>
<evidence type="ECO:0000259" key="3">
    <source>
        <dbReference type="PROSITE" id="PS50989"/>
    </source>
</evidence>
<dbReference type="Pfam" id="PF01039">
    <property type="entry name" value="Carboxyl_trans"/>
    <property type="match status" value="1"/>
</dbReference>
<feature type="domain" description="CoA carboxyltransferase N-terminal" evidence="2">
    <location>
        <begin position="3"/>
        <end position="254"/>
    </location>
</feature>
<evidence type="ECO:0000259" key="2">
    <source>
        <dbReference type="PROSITE" id="PS50980"/>
    </source>
</evidence>
<dbReference type="PANTHER" id="PTHR43842:SF2">
    <property type="entry name" value="PROPIONYL-COA CARBOXYLASE BETA CHAIN, MITOCHONDRIAL"/>
    <property type="match status" value="1"/>
</dbReference>
<evidence type="ECO:0000256" key="1">
    <source>
        <dbReference type="SAM" id="MobiDB-lite"/>
    </source>
</evidence>
<dbReference type="Proteomes" id="UP001596298">
    <property type="component" value="Unassembled WGS sequence"/>
</dbReference>
<dbReference type="GO" id="GO:0016874">
    <property type="term" value="F:ligase activity"/>
    <property type="evidence" value="ECO:0007669"/>
    <property type="project" value="UniProtKB-KW"/>
</dbReference>
<feature type="compositionally biased region" description="Basic and acidic residues" evidence="1">
    <location>
        <begin position="60"/>
        <end position="70"/>
    </location>
</feature>
<dbReference type="InterPro" id="IPR011762">
    <property type="entry name" value="COA_CT_N"/>
</dbReference>
<dbReference type="SUPFAM" id="SSF52096">
    <property type="entry name" value="ClpP/crotonase"/>
    <property type="match status" value="2"/>
</dbReference>
<dbReference type="Gene3D" id="3.90.226.10">
    <property type="entry name" value="2-enoyl-CoA Hydratase, Chain A, domain 1"/>
    <property type="match status" value="2"/>
</dbReference>
<dbReference type="PROSITE" id="PS50989">
    <property type="entry name" value="COA_CT_CTER"/>
    <property type="match status" value="1"/>
</dbReference>
<comment type="caution">
    <text evidence="4">The sequence shown here is derived from an EMBL/GenBank/DDBJ whole genome shotgun (WGS) entry which is preliminary data.</text>
</comment>
<dbReference type="EMBL" id="JBHSWH010000001">
    <property type="protein sequence ID" value="MFC6707126.1"/>
    <property type="molecule type" value="Genomic_DNA"/>
</dbReference>
<gene>
    <name evidence="4" type="ORF">ACFQDH_18165</name>
</gene>
<dbReference type="InterPro" id="IPR011763">
    <property type="entry name" value="COA_CT_C"/>
</dbReference>